<proteinExistence type="predicted"/>
<reference evidence="2 3" key="1">
    <citation type="submission" date="2021-04" db="EMBL/GenBank/DDBJ databases">
        <authorList>
            <person name="De Guttry C."/>
            <person name="Zahm M."/>
            <person name="Klopp C."/>
            <person name="Cabau C."/>
            <person name="Louis A."/>
            <person name="Berthelot C."/>
            <person name="Parey E."/>
            <person name="Roest Crollius H."/>
            <person name="Montfort J."/>
            <person name="Robinson-Rechavi M."/>
            <person name="Bucao C."/>
            <person name="Bouchez O."/>
            <person name="Gislard M."/>
            <person name="Lluch J."/>
            <person name="Milhes M."/>
            <person name="Lampietro C."/>
            <person name="Lopez Roques C."/>
            <person name="Donnadieu C."/>
            <person name="Braasch I."/>
            <person name="Desvignes T."/>
            <person name="Postlethwait J."/>
            <person name="Bobe J."/>
            <person name="Wedekind C."/>
            <person name="Guiguen Y."/>
        </authorList>
    </citation>
    <scope>NUCLEOTIDE SEQUENCE [LARGE SCALE GENOMIC DNA]</scope>
    <source>
        <strain evidence="2">Cs_M1</strain>
        <tissue evidence="2">Blood</tissue>
    </source>
</reference>
<protein>
    <submittedName>
        <fullName evidence="2">Uncharacterized protein</fullName>
    </submittedName>
</protein>
<dbReference type="EMBL" id="JAGTTL010000008">
    <property type="protein sequence ID" value="KAK6319725.1"/>
    <property type="molecule type" value="Genomic_DNA"/>
</dbReference>
<dbReference type="AlphaFoldDB" id="A0AAN8LW33"/>
<dbReference type="Proteomes" id="UP001356427">
    <property type="component" value="Unassembled WGS sequence"/>
</dbReference>
<feature type="compositionally biased region" description="Polar residues" evidence="1">
    <location>
        <begin position="158"/>
        <end position="168"/>
    </location>
</feature>
<accession>A0AAN8LW33</accession>
<organism evidence="2 3">
    <name type="scientific">Coregonus suidteri</name>
    <dbReference type="NCBI Taxonomy" id="861788"/>
    <lineage>
        <taxon>Eukaryota</taxon>
        <taxon>Metazoa</taxon>
        <taxon>Chordata</taxon>
        <taxon>Craniata</taxon>
        <taxon>Vertebrata</taxon>
        <taxon>Euteleostomi</taxon>
        <taxon>Actinopterygii</taxon>
        <taxon>Neopterygii</taxon>
        <taxon>Teleostei</taxon>
        <taxon>Protacanthopterygii</taxon>
        <taxon>Salmoniformes</taxon>
        <taxon>Salmonidae</taxon>
        <taxon>Coregoninae</taxon>
        <taxon>Coregonus</taxon>
    </lineage>
</organism>
<gene>
    <name evidence="2" type="ORF">J4Q44_G00109360</name>
</gene>
<comment type="caution">
    <text evidence="2">The sequence shown here is derived from an EMBL/GenBank/DDBJ whole genome shotgun (WGS) entry which is preliminary data.</text>
</comment>
<feature type="region of interest" description="Disordered" evidence="1">
    <location>
        <begin position="131"/>
        <end position="168"/>
    </location>
</feature>
<name>A0AAN8LW33_9TELE</name>
<evidence type="ECO:0000313" key="3">
    <source>
        <dbReference type="Proteomes" id="UP001356427"/>
    </source>
</evidence>
<keyword evidence="3" id="KW-1185">Reference proteome</keyword>
<evidence type="ECO:0000313" key="2">
    <source>
        <dbReference type="EMBL" id="KAK6319725.1"/>
    </source>
</evidence>
<evidence type="ECO:0000256" key="1">
    <source>
        <dbReference type="SAM" id="MobiDB-lite"/>
    </source>
</evidence>
<sequence>MHFEEVALEFTRRVSVDLKKSFYEGLDGHLPKILEFYRTKRCGGTEELKHLMDSLDKESIKTPRAVLRVKNAQARMAKPAEPAPTPGLYMERSQSRISLSASFEALAIYFPCMNSFDEDDVDAEGRRLKGIQRSTETGLAVEMPSRNVRQASHESIEDSMNSYGSEGK</sequence>